<dbReference type="PANTHER" id="PTHR30344:SF1">
    <property type="entry name" value="6-PHOSPHOGLUCONOLACTONASE"/>
    <property type="match status" value="1"/>
</dbReference>
<organism evidence="2 3">
    <name type="scientific">Paenibacillus cookii</name>
    <dbReference type="NCBI Taxonomy" id="157839"/>
    <lineage>
        <taxon>Bacteria</taxon>
        <taxon>Bacillati</taxon>
        <taxon>Bacillota</taxon>
        <taxon>Bacilli</taxon>
        <taxon>Bacillales</taxon>
        <taxon>Paenibacillaceae</taxon>
        <taxon>Paenibacillus</taxon>
    </lineage>
</organism>
<sequence>MSDNKRWFYAGTYAGADEEGIFLCALDMDNGSMEIVRGTDGIANASFLALDAAKDRLYAVSETEEGEVYAYAVDGETGELQLLDRKPTHGSAPCYIALTRDGSHVLAANYSSGHVNAYRIEGDGKLAETSLVRHSGSSVNKERQEGAHPHSVFQDPTGTYALVCDLGLDEIVFYRLDGGKLQEHNRVKIAPGAGPRHFEFHPSGKWAYGINELDDTVNVYAFDAEAGNLELLQTLSALPEGAATGSSSADIHISPCGLFLYASNRSDDSIGLYHVDPFTGLLKAVEWVSTGGRTPRNFAVVKGGYVLAANQNSDSVVSFRIDKESGRLTPTGHTLSLPKPVCVVPVYK</sequence>
<evidence type="ECO:0000313" key="2">
    <source>
        <dbReference type="EMBL" id="GIO66713.1"/>
    </source>
</evidence>
<dbReference type="EMBL" id="BORW01000005">
    <property type="protein sequence ID" value="GIO66713.1"/>
    <property type="molecule type" value="Genomic_DNA"/>
</dbReference>
<evidence type="ECO:0000313" key="3">
    <source>
        <dbReference type="Proteomes" id="UP000680638"/>
    </source>
</evidence>
<dbReference type="Proteomes" id="UP000680638">
    <property type="component" value="Unassembled WGS sequence"/>
</dbReference>
<dbReference type="InterPro" id="IPR019405">
    <property type="entry name" value="Lactonase_7-beta_prop"/>
</dbReference>
<accession>A0ABQ4LUB7</accession>
<gene>
    <name evidence="2" type="ORF">J21TS3_15340</name>
</gene>
<evidence type="ECO:0000256" key="1">
    <source>
        <dbReference type="ARBA" id="ARBA00005564"/>
    </source>
</evidence>
<keyword evidence="3" id="KW-1185">Reference proteome</keyword>
<dbReference type="InterPro" id="IPR011048">
    <property type="entry name" value="Haem_d1_sf"/>
</dbReference>
<dbReference type="RefSeq" id="WP_212948785.1">
    <property type="nucleotide sequence ID" value="NZ_BORW01000005.1"/>
</dbReference>
<comment type="caution">
    <text evidence="2">The sequence shown here is derived from an EMBL/GenBank/DDBJ whole genome shotgun (WGS) entry which is preliminary data.</text>
</comment>
<evidence type="ECO:0008006" key="4">
    <source>
        <dbReference type="Google" id="ProtNLM"/>
    </source>
</evidence>
<dbReference type="InterPro" id="IPR050282">
    <property type="entry name" value="Cycloisomerase_2"/>
</dbReference>
<dbReference type="InterPro" id="IPR015943">
    <property type="entry name" value="WD40/YVTN_repeat-like_dom_sf"/>
</dbReference>
<dbReference type="Pfam" id="PF10282">
    <property type="entry name" value="Lactonase"/>
    <property type="match status" value="1"/>
</dbReference>
<proteinExistence type="inferred from homology"/>
<name>A0ABQ4LUB7_9BACL</name>
<protein>
    <recommendedName>
        <fullName evidence="4">6-phosphogluconolactonase</fullName>
    </recommendedName>
</protein>
<dbReference type="PANTHER" id="PTHR30344">
    <property type="entry name" value="6-PHOSPHOGLUCONOLACTONASE-RELATED"/>
    <property type="match status" value="1"/>
</dbReference>
<dbReference type="Gene3D" id="2.130.10.10">
    <property type="entry name" value="YVTN repeat-like/Quinoprotein amine dehydrogenase"/>
    <property type="match status" value="1"/>
</dbReference>
<dbReference type="SUPFAM" id="SSF51004">
    <property type="entry name" value="C-terminal (heme d1) domain of cytochrome cd1-nitrite reductase"/>
    <property type="match status" value="1"/>
</dbReference>
<comment type="similarity">
    <text evidence="1">Belongs to the cycloisomerase 2 family.</text>
</comment>
<reference evidence="2 3" key="1">
    <citation type="submission" date="2021-03" db="EMBL/GenBank/DDBJ databases">
        <title>Antimicrobial resistance genes in bacteria isolated from Japanese honey, and their potential for conferring macrolide and lincosamide resistance in the American foulbrood pathogen Paenibacillus larvae.</title>
        <authorList>
            <person name="Okamoto M."/>
            <person name="Kumagai M."/>
            <person name="Kanamori H."/>
            <person name="Takamatsu D."/>
        </authorList>
    </citation>
    <scope>NUCLEOTIDE SEQUENCE [LARGE SCALE GENOMIC DNA]</scope>
    <source>
        <strain evidence="2 3">J21TS3</strain>
    </source>
</reference>